<name>X0UX40_9ZZZZ</name>
<dbReference type="EMBL" id="BARS01020702">
    <property type="protein sequence ID" value="GAG10414.1"/>
    <property type="molecule type" value="Genomic_DNA"/>
</dbReference>
<evidence type="ECO:0000313" key="1">
    <source>
        <dbReference type="EMBL" id="GAG10414.1"/>
    </source>
</evidence>
<proteinExistence type="predicted"/>
<protein>
    <submittedName>
        <fullName evidence="1">Uncharacterized protein</fullName>
    </submittedName>
</protein>
<gene>
    <name evidence="1" type="ORF">S01H1_33353</name>
</gene>
<sequence>MAGHLPKREDIAERAHHAELQEREDYLQARIIEACLQVMGWNVHKDPDDHDYACWHLEQLRKEQTRFANDHNYDIGWSELDRVIDEQNAEEERMLDAMERLDGPCQSCDSCL</sequence>
<accession>X0UX40</accession>
<reference evidence="1" key="1">
    <citation type="journal article" date="2014" name="Front. Microbiol.">
        <title>High frequency of phylogenetically diverse reductive dehalogenase-homologous genes in deep subseafloor sedimentary metagenomes.</title>
        <authorList>
            <person name="Kawai M."/>
            <person name="Futagami T."/>
            <person name="Toyoda A."/>
            <person name="Takaki Y."/>
            <person name="Nishi S."/>
            <person name="Hori S."/>
            <person name="Arai W."/>
            <person name="Tsubouchi T."/>
            <person name="Morono Y."/>
            <person name="Uchiyama I."/>
            <person name="Ito T."/>
            <person name="Fujiyama A."/>
            <person name="Inagaki F."/>
            <person name="Takami H."/>
        </authorList>
    </citation>
    <scope>NUCLEOTIDE SEQUENCE</scope>
    <source>
        <strain evidence="1">Expedition CK06-06</strain>
    </source>
</reference>
<dbReference type="AlphaFoldDB" id="X0UX40"/>
<organism evidence="1">
    <name type="scientific">marine sediment metagenome</name>
    <dbReference type="NCBI Taxonomy" id="412755"/>
    <lineage>
        <taxon>unclassified sequences</taxon>
        <taxon>metagenomes</taxon>
        <taxon>ecological metagenomes</taxon>
    </lineage>
</organism>
<comment type="caution">
    <text evidence="1">The sequence shown here is derived from an EMBL/GenBank/DDBJ whole genome shotgun (WGS) entry which is preliminary data.</text>
</comment>